<dbReference type="AlphaFoldDB" id="A0A396GIJ1"/>
<name>A0A396GIJ1_MEDTR</name>
<evidence type="ECO:0000313" key="3">
    <source>
        <dbReference type="Proteomes" id="UP000265566"/>
    </source>
</evidence>
<gene>
    <name evidence="2" type="ORF">MtrunA17_Chr0c03g0489961</name>
</gene>
<evidence type="ECO:0000256" key="1">
    <source>
        <dbReference type="SAM" id="Phobius"/>
    </source>
</evidence>
<feature type="transmembrane region" description="Helical" evidence="1">
    <location>
        <begin position="70"/>
        <end position="91"/>
    </location>
</feature>
<keyword evidence="1" id="KW-0812">Transmembrane</keyword>
<proteinExistence type="predicted"/>
<feature type="transmembrane region" description="Helical" evidence="1">
    <location>
        <begin position="12"/>
        <end position="31"/>
    </location>
</feature>
<dbReference type="EMBL" id="PSQE01000011">
    <property type="protein sequence ID" value="RHN38465.1"/>
    <property type="molecule type" value="Genomic_DNA"/>
</dbReference>
<comment type="caution">
    <text evidence="2">The sequence shown here is derived from an EMBL/GenBank/DDBJ whole genome shotgun (WGS) entry which is preliminary data.</text>
</comment>
<organism evidence="2 3">
    <name type="scientific">Medicago truncatula</name>
    <name type="common">Barrel medic</name>
    <name type="synonym">Medicago tribuloides</name>
    <dbReference type="NCBI Taxonomy" id="3880"/>
    <lineage>
        <taxon>Eukaryota</taxon>
        <taxon>Viridiplantae</taxon>
        <taxon>Streptophyta</taxon>
        <taxon>Embryophyta</taxon>
        <taxon>Tracheophyta</taxon>
        <taxon>Spermatophyta</taxon>
        <taxon>Magnoliopsida</taxon>
        <taxon>eudicotyledons</taxon>
        <taxon>Gunneridae</taxon>
        <taxon>Pentapetalae</taxon>
        <taxon>rosids</taxon>
        <taxon>fabids</taxon>
        <taxon>Fabales</taxon>
        <taxon>Fabaceae</taxon>
        <taxon>Papilionoideae</taxon>
        <taxon>50 kb inversion clade</taxon>
        <taxon>NPAAA clade</taxon>
        <taxon>Hologalegina</taxon>
        <taxon>IRL clade</taxon>
        <taxon>Trifolieae</taxon>
        <taxon>Medicago</taxon>
    </lineage>
</organism>
<keyword evidence="1" id="KW-0472">Membrane</keyword>
<evidence type="ECO:0008006" key="4">
    <source>
        <dbReference type="Google" id="ProtNLM"/>
    </source>
</evidence>
<reference evidence="3" key="1">
    <citation type="journal article" date="2018" name="Nat. Plants">
        <title>Whole-genome landscape of Medicago truncatula symbiotic genes.</title>
        <authorList>
            <person name="Pecrix Y."/>
            <person name="Staton S.E."/>
            <person name="Sallet E."/>
            <person name="Lelandais-Briere C."/>
            <person name="Moreau S."/>
            <person name="Carrere S."/>
            <person name="Blein T."/>
            <person name="Jardinaud M.F."/>
            <person name="Latrasse D."/>
            <person name="Zouine M."/>
            <person name="Zahm M."/>
            <person name="Kreplak J."/>
            <person name="Mayjonade B."/>
            <person name="Satge C."/>
            <person name="Perez M."/>
            <person name="Cauet S."/>
            <person name="Marande W."/>
            <person name="Chantry-Darmon C."/>
            <person name="Lopez-Roques C."/>
            <person name="Bouchez O."/>
            <person name="Berard A."/>
            <person name="Debelle F."/>
            <person name="Munos S."/>
            <person name="Bendahmane A."/>
            <person name="Berges H."/>
            <person name="Niebel A."/>
            <person name="Buitink J."/>
            <person name="Frugier F."/>
            <person name="Benhamed M."/>
            <person name="Crespi M."/>
            <person name="Gouzy J."/>
            <person name="Gamas P."/>
        </authorList>
    </citation>
    <scope>NUCLEOTIDE SEQUENCE [LARGE SCALE GENOMIC DNA]</scope>
    <source>
        <strain evidence="3">cv. Jemalong A17</strain>
    </source>
</reference>
<dbReference type="Gramene" id="rna50698">
    <property type="protein sequence ID" value="RHN38465.1"/>
    <property type="gene ID" value="gene50698"/>
</dbReference>
<dbReference type="Proteomes" id="UP000265566">
    <property type="component" value="Unassembled WGS sequence"/>
</dbReference>
<keyword evidence="1" id="KW-1133">Transmembrane helix</keyword>
<protein>
    <recommendedName>
        <fullName evidence="4">Transmembrane protein</fullName>
    </recommendedName>
</protein>
<sequence length="103" mass="11471">MISRRGETVDQLVRFSSFIYFDVFSKLIILIKKGRLGYDSIVKRPPSSSGERSAKKLFCDQEDLTASPPFIFLSASAPFAATTVPFFAAAFPTLTNRRSEPES</sequence>
<accession>A0A396GIJ1</accession>
<evidence type="ECO:0000313" key="2">
    <source>
        <dbReference type="EMBL" id="RHN38465.1"/>
    </source>
</evidence>